<feature type="chain" id="PRO_5032701408" description="Cadherin domain-containing protein" evidence="10">
    <location>
        <begin position="17"/>
        <end position="998"/>
    </location>
</feature>
<dbReference type="PANTHER" id="PTHR24027">
    <property type="entry name" value="CADHERIN-23"/>
    <property type="match status" value="1"/>
</dbReference>
<dbReference type="Pfam" id="PF00028">
    <property type="entry name" value="Cadherin"/>
    <property type="match status" value="4"/>
</dbReference>
<feature type="domain" description="Cadherin" evidence="11">
    <location>
        <begin position="116"/>
        <end position="226"/>
    </location>
</feature>
<evidence type="ECO:0000313" key="12">
    <source>
        <dbReference type="EMBL" id="CAF1220476.1"/>
    </source>
</evidence>
<dbReference type="InterPro" id="IPR002126">
    <property type="entry name" value="Cadherin-like_dom"/>
</dbReference>
<dbReference type="PROSITE" id="PS00232">
    <property type="entry name" value="CADHERIN_1"/>
    <property type="match status" value="2"/>
</dbReference>
<keyword evidence="5 8" id="KW-0106">Calcium</keyword>
<dbReference type="GO" id="GO:0007156">
    <property type="term" value="P:homophilic cell adhesion via plasma membrane adhesion molecules"/>
    <property type="evidence" value="ECO:0007669"/>
    <property type="project" value="InterPro"/>
</dbReference>
<evidence type="ECO:0000256" key="6">
    <source>
        <dbReference type="ARBA" id="ARBA00022989"/>
    </source>
</evidence>
<keyword evidence="2 9" id="KW-0812">Transmembrane</keyword>
<evidence type="ECO:0000256" key="9">
    <source>
        <dbReference type="SAM" id="Phobius"/>
    </source>
</evidence>
<accession>A0A814XUA0</accession>
<evidence type="ECO:0000313" key="13">
    <source>
        <dbReference type="Proteomes" id="UP000663845"/>
    </source>
</evidence>
<feature type="domain" description="Cadherin" evidence="11">
    <location>
        <begin position="40"/>
        <end position="115"/>
    </location>
</feature>
<keyword evidence="6 9" id="KW-1133">Transmembrane helix</keyword>
<evidence type="ECO:0000256" key="7">
    <source>
        <dbReference type="ARBA" id="ARBA00023136"/>
    </source>
</evidence>
<dbReference type="AlphaFoldDB" id="A0A814XUA0"/>
<dbReference type="InterPro" id="IPR020894">
    <property type="entry name" value="Cadherin_CS"/>
</dbReference>
<dbReference type="PRINTS" id="PR00205">
    <property type="entry name" value="CADHERIN"/>
</dbReference>
<evidence type="ECO:0000256" key="10">
    <source>
        <dbReference type="SAM" id="SignalP"/>
    </source>
</evidence>
<sequence>MFTLFILLLLLPYVSTFEYSLIIKEKSPITKSIYQFPHSYELLSNFQSNFNLTNNNKELILTKPIDRDYWCLQNICSCEHCSFILELFSNDNKTSPIFSTINITIIDINDHSCQFLDIQTNISLSESIQIGHRFPIARAIDYDSGMNGELSFKLLNNINYFELNTIKLSLNEYAIYGIIKHSFDRELNEKYDLIIEAYDHGISQVQVNRTNVTVWILDENDNAPKFNQTEYSIQSLPEDTPIGTKLLTIQATDIDKGLNSLIHYSIITPPDIILFPFVINSTSGVVSLHSPLDYEKVRSYRFLIRASDSGLPQSLYTDTWLSISIADVNDCPVEIVFVPNRRFQYDNQTLFIYENTEINNLTLGYIRLFDQDSIQTKLSITLMILDKNPKQNYELILSNQINTYVLIVKQGIFDREIQQDINLRFIASDSLLTTIKDFKIHLIDLNDNPSEFSSNPLKFFVEELGNYHMKKNPIENFQFEIGYLNATDRDEGENTLNRYELEPNSFIKINSNTGQLSLIQPLDREEISKIILKAKAINIAEPKWETEVQIEIEVLDVNDNIPRCLTSFNQISIPENVSIDHSLIKINATDLDYKTNGTINYSLRVNNSWPFEINAQTGEIYSQQIFDYESEFRNYLIIIDLEDEGYPIRNQNKNACQLIINIEDINDNSPQLLDDKQTSIFLDLQKPFINEIIVFNVTDIDSGDNGKIKYTLQTNEYNSLFYLYQNGSLHMIHEINQVSLFHLKVLLEDYGIPSQQTIIHVTIAIGDTSIPAFSTFEKIQMKYLQPKSLGLILGLTVLIITFLLFLCLIITWILLHKHRRRHQAAIAARSKLLCSSSQQLTSSGSTNTTSSSSIENQQIANIVQIKPIYYDRRTSNAFTGWTPFYSFEKYFLTIYIYILVNTSSPESQTYKILHIPHDNEYYMNYYQHEKVENHSSDHGYHGSYETSASSSSTASSAQISVRHSYLVNQLPDFVTRCKSVNGGFLVEMNVDGSDEDQR</sequence>
<evidence type="ECO:0000256" key="3">
    <source>
        <dbReference type="ARBA" id="ARBA00022729"/>
    </source>
</evidence>
<feature type="domain" description="Cadherin" evidence="11">
    <location>
        <begin position="565"/>
        <end position="672"/>
    </location>
</feature>
<dbReference type="PROSITE" id="PS50268">
    <property type="entry name" value="CADHERIN_2"/>
    <property type="match status" value="7"/>
</dbReference>
<evidence type="ECO:0000256" key="5">
    <source>
        <dbReference type="ARBA" id="ARBA00022837"/>
    </source>
</evidence>
<evidence type="ECO:0000259" key="11">
    <source>
        <dbReference type="PROSITE" id="PS50268"/>
    </source>
</evidence>
<keyword evidence="7 9" id="KW-0472">Membrane</keyword>
<evidence type="ECO:0000256" key="1">
    <source>
        <dbReference type="ARBA" id="ARBA00004167"/>
    </source>
</evidence>
<dbReference type="SUPFAM" id="SSF49313">
    <property type="entry name" value="Cadherin-like"/>
    <property type="match status" value="7"/>
</dbReference>
<dbReference type="InterPro" id="IPR039808">
    <property type="entry name" value="Cadherin"/>
</dbReference>
<name>A0A814XUA0_9BILA</name>
<dbReference type="GO" id="GO:0016342">
    <property type="term" value="C:catenin complex"/>
    <property type="evidence" value="ECO:0007669"/>
    <property type="project" value="TreeGrafter"/>
</dbReference>
<proteinExistence type="predicted"/>
<dbReference type="CDD" id="cd11304">
    <property type="entry name" value="Cadherin_repeat"/>
    <property type="match status" value="5"/>
</dbReference>
<dbReference type="EMBL" id="CAJNOG010000398">
    <property type="protein sequence ID" value="CAF1220476.1"/>
    <property type="molecule type" value="Genomic_DNA"/>
</dbReference>
<feature type="domain" description="Cadherin" evidence="11">
    <location>
        <begin position="344"/>
        <end position="452"/>
    </location>
</feature>
<dbReference type="GO" id="GO:0016477">
    <property type="term" value="P:cell migration"/>
    <property type="evidence" value="ECO:0007669"/>
    <property type="project" value="TreeGrafter"/>
</dbReference>
<keyword evidence="3 10" id="KW-0732">Signal</keyword>
<feature type="signal peptide" evidence="10">
    <location>
        <begin position="1"/>
        <end position="16"/>
    </location>
</feature>
<feature type="domain" description="Cadherin" evidence="11">
    <location>
        <begin position="481"/>
        <end position="564"/>
    </location>
</feature>
<evidence type="ECO:0000256" key="2">
    <source>
        <dbReference type="ARBA" id="ARBA00022692"/>
    </source>
</evidence>
<comment type="caution">
    <text evidence="12">The sequence shown here is derived from an EMBL/GenBank/DDBJ whole genome shotgun (WGS) entry which is preliminary data.</text>
</comment>
<protein>
    <recommendedName>
        <fullName evidence="11">Cadherin domain-containing protein</fullName>
    </recommendedName>
</protein>
<keyword evidence="4" id="KW-0677">Repeat</keyword>
<organism evidence="12 13">
    <name type="scientific">Adineta steineri</name>
    <dbReference type="NCBI Taxonomy" id="433720"/>
    <lineage>
        <taxon>Eukaryota</taxon>
        <taxon>Metazoa</taxon>
        <taxon>Spiralia</taxon>
        <taxon>Gnathifera</taxon>
        <taxon>Rotifera</taxon>
        <taxon>Eurotatoria</taxon>
        <taxon>Bdelloidea</taxon>
        <taxon>Adinetida</taxon>
        <taxon>Adinetidae</taxon>
        <taxon>Adineta</taxon>
    </lineage>
</organism>
<dbReference type="FunFam" id="2.60.40.60:FF:000033">
    <property type="entry name" value="FAT atypical cadherin 1"/>
    <property type="match status" value="1"/>
</dbReference>
<reference evidence="12" key="1">
    <citation type="submission" date="2021-02" db="EMBL/GenBank/DDBJ databases">
        <authorList>
            <person name="Nowell W R."/>
        </authorList>
    </citation>
    <scope>NUCLEOTIDE SEQUENCE</scope>
</reference>
<gene>
    <name evidence="12" type="ORF">JYZ213_LOCUS27973</name>
</gene>
<dbReference type="Proteomes" id="UP000663845">
    <property type="component" value="Unassembled WGS sequence"/>
</dbReference>
<feature type="domain" description="Cadherin" evidence="11">
    <location>
        <begin position="235"/>
        <end position="337"/>
    </location>
</feature>
<dbReference type="GO" id="GO:0005509">
    <property type="term" value="F:calcium ion binding"/>
    <property type="evidence" value="ECO:0007669"/>
    <property type="project" value="UniProtKB-UniRule"/>
</dbReference>
<feature type="transmembrane region" description="Helical" evidence="9">
    <location>
        <begin position="789"/>
        <end position="815"/>
    </location>
</feature>
<evidence type="ECO:0000256" key="8">
    <source>
        <dbReference type="PROSITE-ProRule" id="PRU00043"/>
    </source>
</evidence>
<feature type="domain" description="Cadherin" evidence="11">
    <location>
        <begin position="692"/>
        <end position="773"/>
    </location>
</feature>
<dbReference type="GO" id="GO:0008013">
    <property type="term" value="F:beta-catenin binding"/>
    <property type="evidence" value="ECO:0007669"/>
    <property type="project" value="TreeGrafter"/>
</dbReference>
<evidence type="ECO:0000256" key="4">
    <source>
        <dbReference type="ARBA" id="ARBA00022737"/>
    </source>
</evidence>
<dbReference type="InterPro" id="IPR015919">
    <property type="entry name" value="Cadherin-like_sf"/>
</dbReference>
<dbReference type="GO" id="GO:0045296">
    <property type="term" value="F:cadherin binding"/>
    <property type="evidence" value="ECO:0007669"/>
    <property type="project" value="TreeGrafter"/>
</dbReference>
<dbReference type="SMART" id="SM00112">
    <property type="entry name" value="CA"/>
    <property type="match status" value="6"/>
</dbReference>
<comment type="subcellular location">
    <subcellularLocation>
        <location evidence="1">Membrane</location>
        <topology evidence="1">Single-pass membrane protein</topology>
    </subcellularLocation>
</comment>
<dbReference type="Gene3D" id="2.60.40.60">
    <property type="entry name" value="Cadherins"/>
    <property type="match status" value="7"/>
</dbReference>
<dbReference type="PANTHER" id="PTHR24027:SF438">
    <property type="entry name" value="CADHERIN 23"/>
    <property type="match status" value="1"/>
</dbReference>